<evidence type="ECO:0000256" key="7">
    <source>
        <dbReference type="SAM" id="Phobius"/>
    </source>
</evidence>
<comment type="similarity">
    <text evidence="2">Belongs to the UPF0073 (Hly-III) family.</text>
</comment>
<protein>
    <submittedName>
        <fullName evidence="8">Hemolysin III</fullName>
    </submittedName>
</protein>
<dbReference type="InterPro" id="IPR005744">
    <property type="entry name" value="Hy-lIII"/>
</dbReference>
<keyword evidence="4 7" id="KW-0812">Transmembrane</keyword>
<feature type="transmembrane region" description="Helical" evidence="7">
    <location>
        <begin position="197"/>
        <end position="215"/>
    </location>
</feature>
<dbReference type="Proteomes" id="UP001262410">
    <property type="component" value="Unassembled WGS sequence"/>
</dbReference>
<keyword evidence="9" id="KW-1185">Reference proteome</keyword>
<organism evidence="8 9">
    <name type="scientific">Inquilinus ginsengisoli</name>
    <dbReference type="NCBI Taxonomy" id="363840"/>
    <lineage>
        <taxon>Bacteria</taxon>
        <taxon>Pseudomonadati</taxon>
        <taxon>Pseudomonadota</taxon>
        <taxon>Alphaproteobacteria</taxon>
        <taxon>Rhodospirillales</taxon>
        <taxon>Rhodospirillaceae</taxon>
        <taxon>Inquilinus</taxon>
    </lineage>
</organism>
<feature type="transmembrane region" description="Helical" evidence="7">
    <location>
        <begin position="49"/>
        <end position="71"/>
    </location>
</feature>
<name>A0ABU1JHR5_9PROT</name>
<keyword evidence="6 7" id="KW-0472">Membrane</keyword>
<evidence type="ECO:0000256" key="3">
    <source>
        <dbReference type="ARBA" id="ARBA00022475"/>
    </source>
</evidence>
<evidence type="ECO:0000313" key="9">
    <source>
        <dbReference type="Proteomes" id="UP001262410"/>
    </source>
</evidence>
<feature type="transmembrane region" description="Helical" evidence="7">
    <location>
        <begin position="109"/>
        <end position="131"/>
    </location>
</feature>
<evidence type="ECO:0000256" key="5">
    <source>
        <dbReference type="ARBA" id="ARBA00022989"/>
    </source>
</evidence>
<keyword evidence="3" id="KW-1003">Cell membrane</keyword>
<sequence length="218" mass="22825">MTEGITAHTETLAEEIANAVTHGIGAALAVAGLVVLLVLASLYGGALEIVSLAIYGATLVLTYVASTLLHAARSPGFKHACNLLDHASIYLLIAGTYTPFLLLGVSGPWGWTLFGVIWVLAISGVALRLTYRGYGKRIAVPLYLAMGWLILVAIGPVWSALGGAGVGWILAGGLAYTAGVAFYVWERLPFNHMIWHLFVLAGSALHFTGILVTVTPGG</sequence>
<evidence type="ECO:0000256" key="1">
    <source>
        <dbReference type="ARBA" id="ARBA00004651"/>
    </source>
</evidence>
<feature type="transmembrane region" description="Helical" evidence="7">
    <location>
        <begin position="24"/>
        <end position="43"/>
    </location>
</feature>
<dbReference type="RefSeq" id="WP_309791810.1">
    <property type="nucleotide sequence ID" value="NZ_JAVDPW010000001.1"/>
</dbReference>
<reference evidence="8 9" key="1">
    <citation type="submission" date="2023-07" db="EMBL/GenBank/DDBJ databases">
        <title>Sorghum-associated microbial communities from plants grown in Nebraska, USA.</title>
        <authorList>
            <person name="Schachtman D."/>
        </authorList>
    </citation>
    <scope>NUCLEOTIDE SEQUENCE [LARGE SCALE GENOMIC DNA]</scope>
    <source>
        <strain evidence="8 9">584</strain>
    </source>
</reference>
<evidence type="ECO:0000256" key="2">
    <source>
        <dbReference type="ARBA" id="ARBA00008488"/>
    </source>
</evidence>
<comment type="subcellular location">
    <subcellularLocation>
        <location evidence="1">Cell membrane</location>
        <topology evidence="1">Multi-pass membrane protein</topology>
    </subcellularLocation>
</comment>
<proteinExistence type="inferred from homology"/>
<comment type="caution">
    <text evidence="8">The sequence shown here is derived from an EMBL/GenBank/DDBJ whole genome shotgun (WGS) entry which is preliminary data.</text>
</comment>
<dbReference type="PANTHER" id="PTHR20855">
    <property type="entry name" value="ADIPOR/PROGESTIN RECEPTOR-RELATED"/>
    <property type="match status" value="1"/>
</dbReference>
<feature type="transmembrane region" description="Helical" evidence="7">
    <location>
        <begin position="83"/>
        <end position="103"/>
    </location>
</feature>
<dbReference type="PANTHER" id="PTHR20855:SF3">
    <property type="entry name" value="LD03007P"/>
    <property type="match status" value="1"/>
</dbReference>
<dbReference type="Pfam" id="PF03006">
    <property type="entry name" value="HlyIII"/>
    <property type="match status" value="1"/>
</dbReference>
<gene>
    <name evidence="8" type="ORF">E9232_000387</name>
</gene>
<keyword evidence="5 7" id="KW-1133">Transmembrane helix</keyword>
<accession>A0ABU1JHR5</accession>
<evidence type="ECO:0000256" key="4">
    <source>
        <dbReference type="ARBA" id="ARBA00022692"/>
    </source>
</evidence>
<feature type="transmembrane region" description="Helical" evidence="7">
    <location>
        <begin position="138"/>
        <end position="159"/>
    </location>
</feature>
<dbReference type="InterPro" id="IPR004254">
    <property type="entry name" value="AdipoR/HlyIII-related"/>
</dbReference>
<evidence type="ECO:0000256" key="6">
    <source>
        <dbReference type="ARBA" id="ARBA00023136"/>
    </source>
</evidence>
<dbReference type="NCBIfam" id="TIGR01065">
    <property type="entry name" value="hlyIII"/>
    <property type="match status" value="1"/>
</dbReference>
<evidence type="ECO:0000313" key="8">
    <source>
        <dbReference type="EMBL" id="MDR6287888.1"/>
    </source>
</evidence>
<dbReference type="EMBL" id="JAVDPW010000001">
    <property type="protein sequence ID" value="MDR6287888.1"/>
    <property type="molecule type" value="Genomic_DNA"/>
</dbReference>
<feature type="transmembrane region" description="Helical" evidence="7">
    <location>
        <begin position="165"/>
        <end position="185"/>
    </location>
</feature>